<sequence>MTTPLDTHALSEFAAALVAVHAGHPAHAWLSRSLGRLRTLALPADTPLRVAMARSGRMLGGVQLPADTLEAPLPLPLSPFPSEAWRLVDLGRAALVREAFEGASATQVADCYAKLLRSGGLSEQESLLRALPLLPHGEGLVDAAIEASRTNATPVFAALALDNPFPAARFPALNFNQLVLKAVFLGLPVARIRGLAARATDELARMVHSYASERAAAHRSVPAGVEEVLALAQQRAEAI</sequence>
<name>A6G3W4_9BACT</name>
<dbReference type="OrthoDB" id="325673at2"/>
<evidence type="ECO:0000313" key="2">
    <source>
        <dbReference type="Proteomes" id="UP000005801"/>
    </source>
</evidence>
<dbReference type="eggNOG" id="COG1082">
    <property type="taxonomic scope" value="Bacteria"/>
</dbReference>
<dbReference type="AlphaFoldDB" id="A6G3W4"/>
<evidence type="ECO:0000313" key="1">
    <source>
        <dbReference type="EMBL" id="EDM79501.1"/>
    </source>
</evidence>
<dbReference type="NCBIfam" id="NF035938">
    <property type="entry name" value="EboA_domain"/>
    <property type="match status" value="1"/>
</dbReference>
<dbReference type="RefSeq" id="WP_006971413.1">
    <property type="nucleotide sequence ID" value="NZ_ABCS01000019.1"/>
</dbReference>
<protein>
    <submittedName>
        <fullName evidence="1">Uncharacterized protein</fullName>
    </submittedName>
</protein>
<dbReference type="Proteomes" id="UP000005801">
    <property type="component" value="Unassembled WGS sequence"/>
</dbReference>
<gene>
    <name evidence="1" type="ORF">PPSIR1_35282</name>
</gene>
<dbReference type="EMBL" id="ABCS01000019">
    <property type="protein sequence ID" value="EDM79501.1"/>
    <property type="molecule type" value="Genomic_DNA"/>
</dbReference>
<organism evidence="1 2">
    <name type="scientific">Plesiocystis pacifica SIR-1</name>
    <dbReference type="NCBI Taxonomy" id="391625"/>
    <lineage>
        <taxon>Bacteria</taxon>
        <taxon>Pseudomonadati</taxon>
        <taxon>Myxococcota</taxon>
        <taxon>Polyangia</taxon>
        <taxon>Nannocystales</taxon>
        <taxon>Nannocystaceae</taxon>
        <taxon>Plesiocystis</taxon>
    </lineage>
</organism>
<keyword evidence="2" id="KW-1185">Reference proteome</keyword>
<proteinExistence type="predicted"/>
<dbReference type="InterPro" id="IPR047715">
    <property type="entry name" value="EboA_dom"/>
</dbReference>
<comment type="caution">
    <text evidence="1">The sequence shown here is derived from an EMBL/GenBank/DDBJ whole genome shotgun (WGS) entry which is preliminary data.</text>
</comment>
<accession>A6G3W4</accession>
<reference evidence="1 2" key="1">
    <citation type="submission" date="2007-06" db="EMBL/GenBank/DDBJ databases">
        <authorList>
            <person name="Shimkets L."/>
            <person name="Ferriera S."/>
            <person name="Johnson J."/>
            <person name="Kravitz S."/>
            <person name="Beeson K."/>
            <person name="Sutton G."/>
            <person name="Rogers Y.-H."/>
            <person name="Friedman R."/>
            <person name="Frazier M."/>
            <person name="Venter J.C."/>
        </authorList>
    </citation>
    <scope>NUCLEOTIDE SEQUENCE [LARGE SCALE GENOMIC DNA]</scope>
    <source>
        <strain evidence="1 2">SIR-1</strain>
    </source>
</reference>
<dbReference type="STRING" id="391625.PPSIR1_35282"/>